<organism evidence="1">
    <name type="scientific">Rhizophora mucronata</name>
    <name type="common">Asiatic mangrove</name>
    <dbReference type="NCBI Taxonomy" id="61149"/>
    <lineage>
        <taxon>Eukaryota</taxon>
        <taxon>Viridiplantae</taxon>
        <taxon>Streptophyta</taxon>
        <taxon>Embryophyta</taxon>
        <taxon>Tracheophyta</taxon>
        <taxon>Spermatophyta</taxon>
        <taxon>Magnoliopsida</taxon>
        <taxon>eudicotyledons</taxon>
        <taxon>Gunneridae</taxon>
        <taxon>Pentapetalae</taxon>
        <taxon>rosids</taxon>
        <taxon>fabids</taxon>
        <taxon>Malpighiales</taxon>
        <taxon>Rhizophoraceae</taxon>
        <taxon>Rhizophora</taxon>
    </lineage>
</organism>
<proteinExistence type="predicted"/>
<reference evidence="1" key="1">
    <citation type="submission" date="2018-02" db="EMBL/GenBank/DDBJ databases">
        <title>Rhizophora mucronata_Transcriptome.</title>
        <authorList>
            <person name="Meera S.P."/>
            <person name="Sreeshan A."/>
            <person name="Augustine A."/>
        </authorList>
    </citation>
    <scope>NUCLEOTIDE SEQUENCE</scope>
    <source>
        <tissue evidence="1">Leaf</tissue>
    </source>
</reference>
<sequence>MIMDLCCFRFSNIYMIRAWEWQLSMPPLAST</sequence>
<evidence type="ECO:0000313" key="1">
    <source>
        <dbReference type="EMBL" id="MBX46698.1"/>
    </source>
</evidence>
<accession>A0A2P2NVZ7</accession>
<dbReference type="AlphaFoldDB" id="A0A2P2NVZ7"/>
<name>A0A2P2NVZ7_RHIMU</name>
<dbReference type="EMBL" id="GGEC01066214">
    <property type="protein sequence ID" value="MBX46698.1"/>
    <property type="molecule type" value="Transcribed_RNA"/>
</dbReference>
<protein>
    <submittedName>
        <fullName evidence="1">Uncharacterized protein</fullName>
    </submittedName>
</protein>